<feature type="transmembrane region" description="Helical" evidence="1">
    <location>
        <begin position="42"/>
        <end position="62"/>
    </location>
</feature>
<keyword evidence="1" id="KW-0812">Transmembrane</keyword>
<accession>X1D120</accession>
<dbReference type="EMBL" id="BART01027024">
    <property type="protein sequence ID" value="GAG90181.1"/>
    <property type="molecule type" value="Genomic_DNA"/>
</dbReference>
<feature type="transmembrane region" description="Helical" evidence="1">
    <location>
        <begin position="108"/>
        <end position="128"/>
    </location>
</feature>
<comment type="caution">
    <text evidence="2">The sequence shown here is derived from an EMBL/GenBank/DDBJ whole genome shotgun (WGS) entry which is preliminary data.</text>
</comment>
<feature type="transmembrane region" description="Helical" evidence="1">
    <location>
        <begin position="6"/>
        <end position="30"/>
    </location>
</feature>
<evidence type="ECO:0000256" key="1">
    <source>
        <dbReference type="SAM" id="Phobius"/>
    </source>
</evidence>
<feature type="transmembrane region" description="Helical" evidence="1">
    <location>
        <begin position="192"/>
        <end position="217"/>
    </location>
</feature>
<protein>
    <recommendedName>
        <fullName evidence="3">ABC-2 type transporter domain-containing protein</fullName>
    </recommendedName>
</protein>
<reference evidence="2" key="1">
    <citation type="journal article" date="2014" name="Front. Microbiol.">
        <title>High frequency of phylogenetically diverse reductive dehalogenase-homologous genes in deep subseafloor sedimentary metagenomes.</title>
        <authorList>
            <person name="Kawai M."/>
            <person name="Futagami T."/>
            <person name="Toyoda A."/>
            <person name="Takaki Y."/>
            <person name="Nishi S."/>
            <person name="Hori S."/>
            <person name="Arai W."/>
            <person name="Tsubouchi T."/>
            <person name="Morono Y."/>
            <person name="Uchiyama I."/>
            <person name="Ito T."/>
            <person name="Fujiyama A."/>
            <person name="Inagaki F."/>
            <person name="Takami H."/>
        </authorList>
    </citation>
    <scope>NUCLEOTIDE SEQUENCE</scope>
    <source>
        <strain evidence="2">Expedition CK06-06</strain>
    </source>
</reference>
<proteinExistence type="predicted"/>
<organism evidence="2">
    <name type="scientific">marine sediment metagenome</name>
    <dbReference type="NCBI Taxonomy" id="412755"/>
    <lineage>
        <taxon>unclassified sequences</taxon>
        <taxon>metagenomes</taxon>
        <taxon>ecological metagenomes</taxon>
    </lineage>
</organism>
<sequence>FAKFLGVAAAVILAHYICTIALLMAVRHGVLESVNDTHDWTVLAAAGISAISVFVLSAFFNYVYDWKFASTAVVLFAIFATLSITFLTFIDRSWQFNPLQNRINALDIYGSVLLLLAAVIIAALAVAFSTRFNISVTLSFCIGIFLLGLVTDSVFGRLAQEHLWAKICYFIVPNLQIFWISDAIHEQSEITFNYIAISAAYSLCYAAAILLLAIAFFQRRQVG</sequence>
<keyword evidence="1" id="KW-1133">Transmembrane helix</keyword>
<feature type="transmembrane region" description="Helical" evidence="1">
    <location>
        <begin position="68"/>
        <end position="87"/>
    </location>
</feature>
<evidence type="ECO:0008006" key="3">
    <source>
        <dbReference type="Google" id="ProtNLM"/>
    </source>
</evidence>
<name>X1D120_9ZZZZ</name>
<feature type="non-terminal residue" evidence="2">
    <location>
        <position position="1"/>
    </location>
</feature>
<feature type="transmembrane region" description="Helical" evidence="1">
    <location>
        <begin position="134"/>
        <end position="151"/>
    </location>
</feature>
<evidence type="ECO:0000313" key="2">
    <source>
        <dbReference type="EMBL" id="GAG90181.1"/>
    </source>
</evidence>
<dbReference type="AlphaFoldDB" id="X1D120"/>
<gene>
    <name evidence="2" type="ORF">S01H4_48016</name>
</gene>
<keyword evidence="1" id="KW-0472">Membrane</keyword>